<organism evidence="5 6">
    <name type="scientific">Haematococcus lacustris</name>
    <name type="common">Green alga</name>
    <name type="synonym">Haematococcus pluvialis</name>
    <dbReference type="NCBI Taxonomy" id="44745"/>
    <lineage>
        <taxon>Eukaryota</taxon>
        <taxon>Viridiplantae</taxon>
        <taxon>Chlorophyta</taxon>
        <taxon>core chlorophytes</taxon>
        <taxon>Chlorophyceae</taxon>
        <taxon>CS clade</taxon>
        <taxon>Chlamydomonadales</taxon>
        <taxon>Haematococcaceae</taxon>
        <taxon>Haematococcus</taxon>
    </lineage>
</organism>
<comment type="similarity">
    <text evidence="2">Belongs to the ESS2 family.</text>
</comment>
<dbReference type="Proteomes" id="UP000485058">
    <property type="component" value="Unassembled WGS sequence"/>
</dbReference>
<dbReference type="PANTHER" id="PTHR12940:SF0">
    <property type="entry name" value="SPLICING FACTOR ESS-2 HOMOLOG"/>
    <property type="match status" value="1"/>
</dbReference>
<comment type="subcellular location">
    <subcellularLocation>
        <location evidence="1">Nucleus</location>
    </subcellularLocation>
</comment>
<comment type="caution">
    <text evidence="5">The sequence shown here is derived from an EMBL/GenBank/DDBJ whole genome shotgun (WGS) entry which is preliminary data.</text>
</comment>
<name>A0A699ZKN2_HAELA</name>
<dbReference type="PANTHER" id="PTHR12940">
    <property type="entry name" value="ES-2 PROTEIN - RELATED"/>
    <property type="match status" value="1"/>
</dbReference>
<evidence type="ECO:0000313" key="5">
    <source>
        <dbReference type="EMBL" id="GFH19098.1"/>
    </source>
</evidence>
<dbReference type="EMBL" id="BLLF01001405">
    <property type="protein sequence ID" value="GFH19098.1"/>
    <property type="molecule type" value="Genomic_DNA"/>
</dbReference>
<feature type="region of interest" description="Disordered" evidence="4">
    <location>
        <begin position="130"/>
        <end position="150"/>
    </location>
</feature>
<evidence type="ECO:0000256" key="2">
    <source>
        <dbReference type="ARBA" id="ARBA00009072"/>
    </source>
</evidence>
<dbReference type="GO" id="GO:0071013">
    <property type="term" value="C:catalytic step 2 spliceosome"/>
    <property type="evidence" value="ECO:0007669"/>
    <property type="project" value="TreeGrafter"/>
</dbReference>
<feature type="compositionally biased region" description="Low complexity" evidence="4">
    <location>
        <begin position="22"/>
        <end position="33"/>
    </location>
</feature>
<evidence type="ECO:0000256" key="4">
    <source>
        <dbReference type="SAM" id="MobiDB-lite"/>
    </source>
</evidence>
<dbReference type="Pfam" id="PF09751">
    <property type="entry name" value="Es2"/>
    <property type="match status" value="1"/>
</dbReference>
<dbReference type="AlphaFoldDB" id="A0A699ZKN2"/>
<feature type="non-terminal residue" evidence="5">
    <location>
        <position position="1"/>
    </location>
</feature>
<proteinExistence type="inferred from homology"/>
<accession>A0A699ZKN2</accession>
<keyword evidence="6" id="KW-1185">Reference proteome</keyword>
<protein>
    <submittedName>
        <fullName evidence="5">Uncharacterized protein</fullName>
    </submittedName>
</protein>
<gene>
    <name evidence="5" type="ORF">HaLaN_15994</name>
</gene>
<dbReference type="InterPro" id="IPR019148">
    <property type="entry name" value="Nuclear_protein_DGCR14_ESS-2"/>
</dbReference>
<reference evidence="5 6" key="1">
    <citation type="submission" date="2020-02" db="EMBL/GenBank/DDBJ databases">
        <title>Draft genome sequence of Haematococcus lacustris strain NIES-144.</title>
        <authorList>
            <person name="Morimoto D."/>
            <person name="Nakagawa S."/>
            <person name="Yoshida T."/>
            <person name="Sawayama S."/>
        </authorList>
    </citation>
    <scope>NUCLEOTIDE SEQUENCE [LARGE SCALE GENOMIC DNA]</scope>
    <source>
        <strain evidence="5 6">NIES-144</strain>
    </source>
</reference>
<keyword evidence="3" id="KW-0539">Nucleus</keyword>
<evidence type="ECO:0000256" key="3">
    <source>
        <dbReference type="ARBA" id="ARBA00023242"/>
    </source>
</evidence>
<feature type="region of interest" description="Disordered" evidence="4">
    <location>
        <begin position="1"/>
        <end position="44"/>
    </location>
</feature>
<evidence type="ECO:0000256" key="1">
    <source>
        <dbReference type="ARBA" id="ARBA00004123"/>
    </source>
</evidence>
<sequence length="243" mass="24870">MTPLLAAATNAGPSTPALHSQPGATPNPTATPGAGTGTGGSGRQAEALLLPGAMQRAPPMRLDTFLATHTSEDNASFLRIQEKHAQRKRQRCAHLLEDPAAAAVAKQLRVSQALALHQPEQQPAAQLLLEEPGPGSASNPTDEFGTGGQEPMTLVPVKHAATTALYYVPDQQPLSPEEAGQLAKQPAKVINSQGTRLSMQTEQEAAAAAASTLASAAAIAAHRLGQQPPPLSAAGASALAYEG</sequence>
<evidence type="ECO:0000313" key="6">
    <source>
        <dbReference type="Proteomes" id="UP000485058"/>
    </source>
</evidence>